<dbReference type="Proteomes" id="UP000033123">
    <property type="component" value="Chromosome"/>
</dbReference>
<sequence>MKAKTKLWFTEDGRTVMGAGRAELLKTIDEEKSLRKACQKLGISYKHAWMMLKKMNEALDEPAVITIRGGKDQGTFLTDLGRKLLAEYDANKKLINDAVEDETSWENVGFKLSARNKLPGKVLNVEKSGLVSKITIELEPSVMTSVVTEEAVEKLDVKPGDRIYAVIKSTEVMVAKAVGGKEPSSPGLQKSDISD</sequence>
<evidence type="ECO:0000256" key="2">
    <source>
        <dbReference type="ARBA" id="ARBA00022505"/>
    </source>
</evidence>
<keyword evidence="2" id="KW-0500">Molybdenum</keyword>
<dbReference type="PANTHER" id="PTHR30432:SF1">
    <property type="entry name" value="DNA-BINDING TRANSCRIPTIONAL DUAL REGULATOR MODE"/>
    <property type="match status" value="1"/>
</dbReference>
<gene>
    <name evidence="4" type="ORF">MSSAC_0267</name>
</gene>
<protein>
    <submittedName>
        <fullName evidence="4">DNA-binding domain of ModE</fullName>
    </submittedName>
</protein>
<evidence type="ECO:0000259" key="3">
    <source>
        <dbReference type="PROSITE" id="PS51866"/>
    </source>
</evidence>
<dbReference type="STRING" id="1434118.MSSAC_0267"/>
<proteinExistence type="predicted"/>
<dbReference type="Gene3D" id="2.40.50.100">
    <property type="match status" value="1"/>
</dbReference>
<dbReference type="PROSITE" id="PS51866">
    <property type="entry name" value="MOP"/>
    <property type="match status" value="1"/>
</dbReference>
<dbReference type="SUPFAM" id="SSF46785">
    <property type="entry name" value="Winged helix' DNA-binding domain"/>
    <property type="match status" value="1"/>
</dbReference>
<dbReference type="HOGENOM" id="CLU_087839_1_0_2"/>
<keyword evidence="4" id="KW-0238">DNA-binding</keyword>
<comment type="subcellular location">
    <subcellularLocation>
        <location evidence="1">Cell membrane</location>
        <topology evidence="1">Peripheral membrane protein</topology>
    </subcellularLocation>
</comment>
<dbReference type="PANTHER" id="PTHR30432">
    <property type="entry name" value="TRANSCRIPTIONAL REGULATOR MODE"/>
    <property type="match status" value="1"/>
</dbReference>
<dbReference type="PATRIC" id="fig|1434118.4.peg.356"/>
<dbReference type="GO" id="GO:0003677">
    <property type="term" value="F:DNA binding"/>
    <property type="evidence" value="ECO:0007669"/>
    <property type="project" value="UniProtKB-KW"/>
</dbReference>
<organism evidence="4 5">
    <name type="scientific">Methanosarcina siciliae C2J</name>
    <dbReference type="NCBI Taxonomy" id="1434118"/>
    <lineage>
        <taxon>Archaea</taxon>
        <taxon>Methanobacteriati</taxon>
        <taxon>Methanobacteriota</taxon>
        <taxon>Stenosarchaea group</taxon>
        <taxon>Methanomicrobia</taxon>
        <taxon>Methanosarcinales</taxon>
        <taxon>Methanosarcinaceae</taxon>
        <taxon>Methanosarcina</taxon>
    </lineage>
</organism>
<dbReference type="RefSeq" id="WP_048179171.1">
    <property type="nucleotide sequence ID" value="NZ_CP009508.1"/>
</dbReference>
<dbReference type="GeneID" id="24869812"/>
<feature type="domain" description="Mop" evidence="3">
    <location>
        <begin position="111"/>
        <end position="176"/>
    </location>
</feature>
<dbReference type="InterPro" id="IPR051815">
    <property type="entry name" value="Molybdate_resp_trans_reg"/>
</dbReference>
<dbReference type="InterPro" id="IPR036388">
    <property type="entry name" value="WH-like_DNA-bd_sf"/>
</dbReference>
<dbReference type="InterPro" id="IPR005116">
    <property type="entry name" value="Transp-assoc_OB_typ1"/>
</dbReference>
<dbReference type="KEGG" id="msj:MSSAC_0267"/>
<dbReference type="GO" id="GO:0005886">
    <property type="term" value="C:plasma membrane"/>
    <property type="evidence" value="ECO:0007669"/>
    <property type="project" value="UniProtKB-SubCell"/>
</dbReference>
<dbReference type="SUPFAM" id="SSF50331">
    <property type="entry name" value="MOP-like"/>
    <property type="match status" value="1"/>
</dbReference>
<dbReference type="EMBL" id="CP009508">
    <property type="protein sequence ID" value="AKB34857.1"/>
    <property type="molecule type" value="Genomic_DNA"/>
</dbReference>
<dbReference type="InterPro" id="IPR036390">
    <property type="entry name" value="WH_DNA-bd_sf"/>
</dbReference>
<dbReference type="InterPro" id="IPR008995">
    <property type="entry name" value="Mo/tungstate-bd_C_term_dom"/>
</dbReference>
<evidence type="ECO:0000313" key="5">
    <source>
        <dbReference type="Proteomes" id="UP000033123"/>
    </source>
</evidence>
<dbReference type="Pfam" id="PF03459">
    <property type="entry name" value="TOBE"/>
    <property type="match status" value="1"/>
</dbReference>
<dbReference type="GO" id="GO:0015689">
    <property type="term" value="P:molybdate ion transport"/>
    <property type="evidence" value="ECO:0007669"/>
    <property type="project" value="InterPro"/>
</dbReference>
<accession>A0A0E3PJR0</accession>
<evidence type="ECO:0000256" key="1">
    <source>
        <dbReference type="ARBA" id="ARBA00004202"/>
    </source>
</evidence>
<evidence type="ECO:0000313" key="4">
    <source>
        <dbReference type="EMBL" id="AKB34857.1"/>
    </source>
</evidence>
<dbReference type="NCBIfam" id="TIGR00638">
    <property type="entry name" value="Mop"/>
    <property type="match status" value="1"/>
</dbReference>
<dbReference type="AlphaFoldDB" id="A0A0E3PJR0"/>
<dbReference type="Gene3D" id="1.10.10.10">
    <property type="entry name" value="Winged helix-like DNA-binding domain superfamily/Winged helix DNA-binding domain"/>
    <property type="match status" value="1"/>
</dbReference>
<name>A0A0E3PJR0_9EURY</name>
<reference evidence="4 5" key="1">
    <citation type="submission" date="2014-07" db="EMBL/GenBank/DDBJ databases">
        <title>Methanogenic archaea and the global carbon cycle.</title>
        <authorList>
            <person name="Henriksen J.R."/>
            <person name="Luke J."/>
            <person name="Reinhart S."/>
            <person name="Benedict M.N."/>
            <person name="Youngblut N.D."/>
            <person name="Metcalf M.E."/>
            <person name="Whitaker R.J."/>
            <person name="Metcalf W.W."/>
        </authorList>
    </citation>
    <scope>NUCLEOTIDE SEQUENCE [LARGE SCALE GENOMIC DNA]</scope>
    <source>
        <strain evidence="4 5">C2J</strain>
    </source>
</reference>
<dbReference type="InterPro" id="IPR004606">
    <property type="entry name" value="Mop_domain"/>
</dbReference>